<feature type="compositionally biased region" description="Basic and acidic residues" evidence="1">
    <location>
        <begin position="1242"/>
        <end position="1253"/>
    </location>
</feature>
<feature type="region of interest" description="Disordered" evidence="1">
    <location>
        <begin position="1205"/>
        <end position="1253"/>
    </location>
</feature>
<feature type="region of interest" description="Disordered" evidence="1">
    <location>
        <begin position="698"/>
        <end position="747"/>
    </location>
</feature>
<feature type="compositionally biased region" description="Basic and acidic residues" evidence="1">
    <location>
        <begin position="968"/>
        <end position="985"/>
    </location>
</feature>
<feature type="region of interest" description="Disordered" evidence="1">
    <location>
        <begin position="130"/>
        <end position="220"/>
    </location>
</feature>
<evidence type="ECO:0000313" key="4">
    <source>
        <dbReference type="Proteomes" id="UP000054561"/>
    </source>
</evidence>
<evidence type="ECO:0000259" key="2">
    <source>
        <dbReference type="PROSITE" id="PS51321"/>
    </source>
</evidence>
<dbReference type="RefSeq" id="XP_012333095.1">
    <property type="nucleotide sequence ID" value="XM_012477672.1"/>
</dbReference>
<dbReference type="Proteomes" id="UP000054561">
    <property type="component" value="Unassembled WGS sequence"/>
</dbReference>
<dbReference type="EMBL" id="KQ001645">
    <property type="protein sequence ID" value="KJP90173.1"/>
    <property type="molecule type" value="Genomic_DNA"/>
</dbReference>
<feature type="region of interest" description="Disordered" evidence="1">
    <location>
        <begin position="953"/>
        <end position="996"/>
    </location>
</feature>
<dbReference type="OMA" id="YFFCFNC"/>
<gene>
    <name evidence="3" type="ORF">AK88_00021</name>
</gene>
<dbReference type="OrthoDB" id="1742074at2759"/>
<feature type="compositionally biased region" description="Basic and acidic residues" evidence="1">
    <location>
        <begin position="783"/>
        <end position="801"/>
    </location>
</feature>
<feature type="region of interest" description="Disordered" evidence="1">
    <location>
        <begin position="776"/>
        <end position="914"/>
    </location>
</feature>
<dbReference type="PROSITE" id="PS51321">
    <property type="entry name" value="TFIIS_CENTRAL"/>
    <property type="match status" value="1"/>
</dbReference>
<dbReference type="InterPro" id="IPR003618">
    <property type="entry name" value="TFIIS_cen_dom"/>
</dbReference>
<feature type="region of interest" description="Disordered" evidence="1">
    <location>
        <begin position="451"/>
        <end position="479"/>
    </location>
</feature>
<protein>
    <recommendedName>
        <fullName evidence="2">TFIIS central domain-containing protein</fullName>
    </recommendedName>
</protein>
<feature type="compositionally biased region" description="Basic residues" evidence="1">
    <location>
        <begin position="705"/>
        <end position="724"/>
    </location>
</feature>
<feature type="domain" description="TFIIS central" evidence="2">
    <location>
        <begin position="1039"/>
        <end position="1150"/>
    </location>
</feature>
<evidence type="ECO:0000313" key="3">
    <source>
        <dbReference type="EMBL" id="KJP90173.1"/>
    </source>
</evidence>
<feature type="compositionally biased region" description="Low complexity" evidence="1">
    <location>
        <begin position="237"/>
        <end position="265"/>
    </location>
</feature>
<name>A0A0D9QT97_PLAFR</name>
<dbReference type="InterPro" id="IPR036575">
    <property type="entry name" value="TFIIS_cen_dom_sf"/>
</dbReference>
<organism evidence="3 4">
    <name type="scientific">Plasmodium fragile</name>
    <dbReference type="NCBI Taxonomy" id="5857"/>
    <lineage>
        <taxon>Eukaryota</taxon>
        <taxon>Sar</taxon>
        <taxon>Alveolata</taxon>
        <taxon>Apicomplexa</taxon>
        <taxon>Aconoidasida</taxon>
        <taxon>Haemosporida</taxon>
        <taxon>Plasmodiidae</taxon>
        <taxon>Plasmodium</taxon>
        <taxon>Plasmodium (Plasmodium)</taxon>
    </lineage>
</organism>
<feature type="compositionally biased region" description="Basic residues" evidence="1">
    <location>
        <begin position="881"/>
        <end position="892"/>
    </location>
</feature>
<feature type="compositionally biased region" description="Basic residues" evidence="1">
    <location>
        <begin position="954"/>
        <end position="967"/>
    </location>
</feature>
<reference evidence="3 4" key="1">
    <citation type="submission" date="2014-03" db="EMBL/GenBank/DDBJ databases">
        <title>The Genome Sequence of Plasmodium fragile nilgiri.</title>
        <authorList>
            <consortium name="The Broad Institute Genomics Platform"/>
            <consortium name="The Broad Institute Genome Sequencing Center for Infectious Disease"/>
            <person name="Neafsey D."/>
            <person name="Duraisingh M."/>
            <person name="Young S.K."/>
            <person name="Zeng Q."/>
            <person name="Gargeya S."/>
            <person name="Abouelleil A."/>
            <person name="Alvarado L."/>
            <person name="Chapman S.B."/>
            <person name="Gainer-Dewar J."/>
            <person name="Goldberg J."/>
            <person name="Griggs A."/>
            <person name="Gujja S."/>
            <person name="Hansen M."/>
            <person name="Howarth C."/>
            <person name="Imamovic A."/>
            <person name="Larimer J."/>
            <person name="Pearson M."/>
            <person name="Poon T.W."/>
            <person name="Priest M."/>
            <person name="Roberts A."/>
            <person name="Saif S."/>
            <person name="Shea T."/>
            <person name="Sykes S."/>
            <person name="Wortman J."/>
            <person name="Nusbaum C."/>
            <person name="Birren B."/>
        </authorList>
    </citation>
    <scope>NUCLEOTIDE SEQUENCE [LARGE SCALE GENOMIC DNA]</scope>
    <source>
        <strain evidence="4">nilgiri</strain>
    </source>
</reference>
<dbReference type="VEuPathDB" id="PlasmoDB:AK88_00021"/>
<proteinExistence type="predicted"/>
<dbReference type="Pfam" id="PF07500">
    <property type="entry name" value="TFIIS_M"/>
    <property type="match status" value="1"/>
</dbReference>
<dbReference type="GO" id="GO:0006351">
    <property type="term" value="P:DNA-templated transcription"/>
    <property type="evidence" value="ECO:0007669"/>
    <property type="project" value="InterPro"/>
</dbReference>
<feature type="compositionally biased region" description="Basic and acidic residues" evidence="1">
    <location>
        <begin position="850"/>
        <end position="862"/>
    </location>
</feature>
<dbReference type="Gene3D" id="1.10.472.30">
    <property type="entry name" value="Transcription elongation factor S-II, central domain"/>
    <property type="match status" value="1"/>
</dbReference>
<keyword evidence="4" id="KW-1185">Reference proteome</keyword>
<feature type="compositionally biased region" description="Acidic residues" evidence="1">
    <location>
        <begin position="168"/>
        <end position="182"/>
    </location>
</feature>
<feature type="compositionally biased region" description="Basic and acidic residues" evidence="1">
    <location>
        <begin position="451"/>
        <end position="461"/>
    </location>
</feature>
<feature type="region of interest" description="Disordered" evidence="1">
    <location>
        <begin position="237"/>
        <end position="276"/>
    </location>
</feature>
<accession>A0A0D9QT97</accession>
<feature type="compositionally biased region" description="Low complexity" evidence="1">
    <location>
        <begin position="462"/>
        <end position="479"/>
    </location>
</feature>
<dbReference type="SUPFAM" id="SSF46942">
    <property type="entry name" value="Elongation factor TFIIS domain 2"/>
    <property type="match status" value="1"/>
</dbReference>
<sequence>MGQKGEGKIINGESAGKEEDGDVVEPIQFIDVNSRNIFDLDITQLDIRKVNNHMKLSDISQLYYYLNKNSFCYTSEERPYISNMLQLKSFFSSNDVENYEILEQLKQHDERENSRMRKFNFGRVVARSKQEEKEMMGVSGGKRGSRKVGPAWNECSTVTKVGGAHDDSEADVQTDVGDEWEGDRDGVSGRYNDDGDPPGGERPRGGNNQTNRHHNPGETCNTSVSFTNSCHSSESISSTSSNSFCSSSSSSSASSSSSSSLSAFSPNRTDKSGKKGTYMSNLKILDVIKKYNENLEKVKKKKKKIKSRIGKLKKYDTVSIQGHNNKIVMSQIYKFVKKKSSVSIIGQLIYSSSDCKKFLYNDVDCYVNRWTVVPYLGYLNDISEQEVLHRIQVYNFYEFIYLFEEFPLCCQHNKRLSEAQLGARGSLAEGEGNDSGPCEYDGEIVFNAVERDNKNRSDQGRRNSGSSRSSGNSRSSGSDGCSFRLFYYDRFLCKNAQMVPQLANNCISINRSSGENVNSYSSSNMHSTPMRDTYNVFCDPNNNYVCTNKNFEYLYFFCFNCDTYYDINIILCHLLYSHTNGLKNSDPPWDLKKMYPFLQNYKKTYDVRIKRQKVKQTDIYFICPNCILNNVYYVMEHVSFFSYFCDLVNSHNHNFLIYNEYMKNMFNVELAFFSLYNVPMEKALVNVQKKKIPIVDKGKNLPARKGSKKKKKNLVCANGKRKSNKSGSLLDTPHGGKHEMSNTTGSCNDAGSYNTVGSSTTIVSESCAVGAQALVTPEPHAPPTRDCHSEVAERGTQEGHKSSCAAIGSEENWQLGGGAGKMEGSRVKGEMSPSQGQRDDAACLDGQQEPLHDNPQKEEAVKGEPCAPGQETFKEEETRSTKRRSDRKRKKKKEDEDELFDEGCVSNEREEEDNTFEDYLDGHTDEDIVEENQILIEEVYSGDSDFGNEELACGRKRRKKRAKKVKPAKKESSVKGKKNATREKGGTTATGGVHRAGSVPGAANCVGAERKKEEEYKIHVDDVNHAWNEDNAANRSISKYKKVIEKIKHTLDKENTTIDTKELSERIVKGVIQKFNDRMEVKMKLFSICSNLMRKDNSELRKKILNGIIHATDLAQMDSSDLAPMSLKNKRKEHERKYFYENIYLRENILDLKNNKNLEEEEEVFQHHPSVILQQKAQVSSLQDQQENNHQGRNIVVCEDGGVMNHEESGVSHEGSGVNDEGLINSCDGKNKSSSNQSDELDPLKYGDSSREEKNVIPCSNSLANLSDYKQKRKGSFVNEDVERNLCDGIPLMEKYSFELTYQNLKSMYEQMPKYASSPILTFLDNSYNRIVAIMDASKNE</sequence>
<evidence type="ECO:0000256" key="1">
    <source>
        <dbReference type="SAM" id="MobiDB-lite"/>
    </source>
</evidence>
<feature type="compositionally biased region" description="Basic and acidic residues" evidence="1">
    <location>
        <begin position="183"/>
        <end position="204"/>
    </location>
</feature>
<dbReference type="GeneID" id="24265335"/>